<proteinExistence type="predicted"/>
<organism evidence="1 2">
    <name type="scientific">Caerostris darwini</name>
    <dbReference type="NCBI Taxonomy" id="1538125"/>
    <lineage>
        <taxon>Eukaryota</taxon>
        <taxon>Metazoa</taxon>
        <taxon>Ecdysozoa</taxon>
        <taxon>Arthropoda</taxon>
        <taxon>Chelicerata</taxon>
        <taxon>Arachnida</taxon>
        <taxon>Araneae</taxon>
        <taxon>Araneomorphae</taxon>
        <taxon>Entelegynae</taxon>
        <taxon>Araneoidea</taxon>
        <taxon>Araneidae</taxon>
        <taxon>Caerostris</taxon>
    </lineage>
</organism>
<dbReference type="Proteomes" id="UP001054837">
    <property type="component" value="Unassembled WGS sequence"/>
</dbReference>
<reference evidence="1 2" key="1">
    <citation type="submission" date="2021-06" db="EMBL/GenBank/DDBJ databases">
        <title>Caerostris darwini draft genome.</title>
        <authorList>
            <person name="Kono N."/>
            <person name="Arakawa K."/>
        </authorList>
    </citation>
    <scope>NUCLEOTIDE SEQUENCE [LARGE SCALE GENOMIC DNA]</scope>
</reference>
<evidence type="ECO:0000313" key="1">
    <source>
        <dbReference type="EMBL" id="GIY07315.1"/>
    </source>
</evidence>
<evidence type="ECO:0000313" key="2">
    <source>
        <dbReference type="Proteomes" id="UP001054837"/>
    </source>
</evidence>
<keyword evidence="2" id="KW-1185">Reference proteome</keyword>
<dbReference type="AlphaFoldDB" id="A0AAV4QDX2"/>
<dbReference type="EMBL" id="BPLQ01004331">
    <property type="protein sequence ID" value="GIY07315.1"/>
    <property type="molecule type" value="Genomic_DNA"/>
</dbReference>
<sequence length="81" mass="9367">MPALRCSRAEDHEKRKLSEIEIKEEKREDPLIGKNHLIFFTPVRGIQFVQSIILRQSSGCVDGWGPQPQCLTQLVYRMEKG</sequence>
<gene>
    <name evidence="1" type="ORF">CDAR_20641</name>
</gene>
<comment type="caution">
    <text evidence="1">The sequence shown here is derived from an EMBL/GenBank/DDBJ whole genome shotgun (WGS) entry which is preliminary data.</text>
</comment>
<name>A0AAV4QDX2_9ARAC</name>
<accession>A0AAV4QDX2</accession>
<protein>
    <submittedName>
        <fullName evidence="1">Uncharacterized protein</fullName>
    </submittedName>
</protein>